<dbReference type="Proteomes" id="UP000019116">
    <property type="component" value="Chromosome 2B"/>
</dbReference>
<keyword evidence="1" id="KW-1133">Transmembrane helix</keyword>
<keyword evidence="3" id="KW-1185">Reference proteome</keyword>
<name>A0A3B6CGK3_WHEAT</name>
<proteinExistence type="predicted"/>
<dbReference type="Gramene" id="TraesCS2B03G1488600.1">
    <property type="protein sequence ID" value="TraesCS2B03G1488600.1.CDS"/>
    <property type="gene ID" value="TraesCS2B03G1488600"/>
</dbReference>
<reference evidence="2" key="1">
    <citation type="submission" date="2018-08" db="EMBL/GenBank/DDBJ databases">
        <authorList>
            <person name="Rossello M."/>
        </authorList>
    </citation>
    <scope>NUCLEOTIDE SEQUENCE [LARGE SCALE GENOMIC DNA]</scope>
    <source>
        <strain evidence="2">cv. Chinese Spring</strain>
    </source>
</reference>
<dbReference type="Gramene" id="TraesROB_scaffold_000980_01G000400.1">
    <property type="protein sequence ID" value="TraesROB_scaffold_000980_01G000400.1"/>
    <property type="gene ID" value="TraesROB_scaffold_000980_01G000400"/>
</dbReference>
<keyword evidence="1" id="KW-0472">Membrane</keyword>
<keyword evidence="1" id="KW-0812">Transmembrane</keyword>
<sequence>MAISTRYASFVCLAALMLVMSTVMLYCEADRKESCYGVEDGCDEPKCKEYCVLTGHTKGSHCPSAEECCCFSAAKPNVNVVRRRD</sequence>
<dbReference type="Gramene" id="TraesCAD_scaffold_000950_01G001000.1">
    <property type="protein sequence ID" value="TraesCAD_scaffold_000950_01G001000.1"/>
    <property type="gene ID" value="TraesCAD_scaffold_000950_01G001000"/>
</dbReference>
<feature type="transmembrane region" description="Helical" evidence="1">
    <location>
        <begin position="7"/>
        <end position="26"/>
    </location>
</feature>
<organism evidence="2">
    <name type="scientific">Triticum aestivum</name>
    <name type="common">Wheat</name>
    <dbReference type="NCBI Taxonomy" id="4565"/>
    <lineage>
        <taxon>Eukaryota</taxon>
        <taxon>Viridiplantae</taxon>
        <taxon>Streptophyta</taxon>
        <taxon>Embryophyta</taxon>
        <taxon>Tracheophyta</taxon>
        <taxon>Spermatophyta</taxon>
        <taxon>Magnoliopsida</taxon>
        <taxon>Liliopsida</taxon>
        <taxon>Poales</taxon>
        <taxon>Poaceae</taxon>
        <taxon>BOP clade</taxon>
        <taxon>Pooideae</taxon>
        <taxon>Triticodae</taxon>
        <taxon>Triticeae</taxon>
        <taxon>Triticinae</taxon>
        <taxon>Triticum</taxon>
    </lineage>
</organism>
<dbReference type="Gramene" id="TraesPARA_EIv1.0_0476440.1">
    <property type="protein sequence ID" value="TraesPARA_EIv1.0_0476440.1.CDS"/>
    <property type="gene ID" value="TraesPARA_EIv1.0_0476440"/>
</dbReference>
<evidence type="ECO:0000256" key="1">
    <source>
        <dbReference type="SAM" id="Phobius"/>
    </source>
</evidence>
<evidence type="ECO:0000313" key="2">
    <source>
        <dbReference type="EnsemblPlants" id="TraesCS2B02G594800.1"/>
    </source>
</evidence>
<accession>A0A3B6CGK3</accession>
<dbReference type="Gramene" id="TraesCLE_scaffold_011639_01G000500.1">
    <property type="protein sequence ID" value="TraesCLE_scaffold_011639_01G000500.1"/>
    <property type="gene ID" value="TraesCLE_scaffold_011639_01G000500"/>
</dbReference>
<dbReference type="AlphaFoldDB" id="A0A3B6CGK3"/>
<dbReference type="Gramene" id="TraesJUL2B03G01071040.1">
    <property type="protein sequence ID" value="TraesJUL2B03G01071040.1"/>
    <property type="gene ID" value="TraesJUL2B03G01071040"/>
</dbReference>
<dbReference type="Gramene" id="TraesSYM2B03G01083120.1">
    <property type="protein sequence ID" value="TraesSYM2B03G01083120.1"/>
    <property type="gene ID" value="TraesSYM2B03G01083120"/>
</dbReference>
<dbReference type="Gramene" id="TraesCS2B02G594800.1">
    <property type="protein sequence ID" value="TraesCS2B02G594800.1"/>
    <property type="gene ID" value="TraesCS2B02G594800"/>
</dbReference>
<protein>
    <submittedName>
        <fullName evidence="2">Uncharacterized protein</fullName>
    </submittedName>
</protein>
<dbReference type="EnsemblPlants" id="TraesCS2B02G594800.1">
    <property type="protein sequence ID" value="TraesCS2B02G594800.1"/>
    <property type="gene ID" value="TraesCS2B02G594800"/>
</dbReference>
<reference evidence="2" key="2">
    <citation type="submission" date="2018-10" db="UniProtKB">
        <authorList>
            <consortium name="EnsemblPlants"/>
        </authorList>
    </citation>
    <scope>IDENTIFICATION</scope>
</reference>
<evidence type="ECO:0000313" key="3">
    <source>
        <dbReference type="Proteomes" id="UP000019116"/>
    </source>
</evidence>